<reference evidence="2" key="1">
    <citation type="journal article" date="2023" name="Nat. Plants">
        <title>Single-cell RNA sequencing provides a high-resolution roadmap for understanding the multicellular compartmentation of specialized metabolism.</title>
        <authorList>
            <person name="Sun S."/>
            <person name="Shen X."/>
            <person name="Li Y."/>
            <person name="Li Y."/>
            <person name="Wang S."/>
            <person name="Li R."/>
            <person name="Zhang H."/>
            <person name="Shen G."/>
            <person name="Guo B."/>
            <person name="Wei J."/>
            <person name="Xu J."/>
            <person name="St-Pierre B."/>
            <person name="Chen S."/>
            <person name="Sun C."/>
        </authorList>
    </citation>
    <scope>NUCLEOTIDE SEQUENCE [LARGE SCALE GENOMIC DNA]</scope>
</reference>
<dbReference type="EMBL" id="CM044706">
    <property type="protein sequence ID" value="KAI5660437.1"/>
    <property type="molecule type" value="Genomic_DNA"/>
</dbReference>
<keyword evidence="2" id="KW-1185">Reference proteome</keyword>
<gene>
    <name evidence="1" type="ORF">M9H77_29230</name>
</gene>
<evidence type="ECO:0000313" key="2">
    <source>
        <dbReference type="Proteomes" id="UP001060085"/>
    </source>
</evidence>
<accession>A0ACC0AK91</accession>
<organism evidence="1 2">
    <name type="scientific">Catharanthus roseus</name>
    <name type="common">Madagascar periwinkle</name>
    <name type="synonym">Vinca rosea</name>
    <dbReference type="NCBI Taxonomy" id="4058"/>
    <lineage>
        <taxon>Eukaryota</taxon>
        <taxon>Viridiplantae</taxon>
        <taxon>Streptophyta</taxon>
        <taxon>Embryophyta</taxon>
        <taxon>Tracheophyta</taxon>
        <taxon>Spermatophyta</taxon>
        <taxon>Magnoliopsida</taxon>
        <taxon>eudicotyledons</taxon>
        <taxon>Gunneridae</taxon>
        <taxon>Pentapetalae</taxon>
        <taxon>asterids</taxon>
        <taxon>lamiids</taxon>
        <taxon>Gentianales</taxon>
        <taxon>Apocynaceae</taxon>
        <taxon>Rauvolfioideae</taxon>
        <taxon>Vinceae</taxon>
        <taxon>Catharanthinae</taxon>
        <taxon>Catharanthus</taxon>
    </lineage>
</organism>
<name>A0ACC0AK91_CATRO</name>
<comment type="caution">
    <text evidence="1">The sequence shown here is derived from an EMBL/GenBank/DDBJ whole genome shotgun (WGS) entry which is preliminary data.</text>
</comment>
<proteinExistence type="predicted"/>
<evidence type="ECO:0000313" key="1">
    <source>
        <dbReference type="EMBL" id="KAI5660437.1"/>
    </source>
</evidence>
<protein>
    <submittedName>
        <fullName evidence="1">Uncharacterized protein</fullName>
    </submittedName>
</protein>
<sequence>MKLLILLILNWVFFILPLSSFPVDVRPQPPVSDPVLPTERDPIFPASVGEAHSPGDLGVKPGHHQDLNKRILIALAVSSTLLGGILLFLACFWIYRLKRLKNSDIKSQKGSESAKGVTLAPILDKFTSFRSNGKKGSIAVIEYQLLVAATKNFREDNFLGEGGLGCVYKAQFSDNSQAAVKRLHRRWQDAGKEFENEIDLSSKIQHQNIVSLLGYCIYGEARFLVYEMMQNGSLESHLHGPSRGSTLTWHIRMRIALDVARGLEYLHERCNPPVIHRDLKSSNILLDSTYNAKLSDFGLAITGGSPRKTNIKLSGTLGYVAPEYLLDGKLTDKSDVYSFGVVLLELLTGRRPVERVTEAQCQSIVTWAMPQLTDRAKLPNIVDPAIRNTMDLKHLYQVAAIAVLCVQPEPSYRPLITDVLHSFIPLVPAELGGSLRLADLVLPSYTSQHNR</sequence>
<dbReference type="Proteomes" id="UP001060085">
    <property type="component" value="Linkage Group LG06"/>
</dbReference>